<dbReference type="InterPro" id="IPR029063">
    <property type="entry name" value="SAM-dependent_MTases_sf"/>
</dbReference>
<organism evidence="5 6">
    <name type="scientific">Streptomyces thermocoprophilus</name>
    <dbReference type="NCBI Taxonomy" id="78356"/>
    <lineage>
        <taxon>Bacteria</taxon>
        <taxon>Bacillati</taxon>
        <taxon>Actinomycetota</taxon>
        <taxon>Actinomycetes</taxon>
        <taxon>Kitasatosporales</taxon>
        <taxon>Streptomycetaceae</taxon>
        <taxon>Streptomyces</taxon>
    </lineage>
</organism>
<dbReference type="PANTHER" id="PTHR43464:SF19">
    <property type="entry name" value="UBIQUINONE BIOSYNTHESIS O-METHYLTRANSFERASE, MITOCHONDRIAL"/>
    <property type="match status" value="1"/>
</dbReference>
<dbReference type="Pfam" id="PF13649">
    <property type="entry name" value="Methyltransf_25"/>
    <property type="match status" value="1"/>
</dbReference>
<proteinExistence type="predicted"/>
<dbReference type="EMBL" id="JBHMAR010000002">
    <property type="protein sequence ID" value="MFB9734235.1"/>
    <property type="molecule type" value="Genomic_DNA"/>
</dbReference>
<accession>A0ABV5V932</accession>
<dbReference type="RefSeq" id="WP_247463545.1">
    <property type="nucleotide sequence ID" value="NZ_JBHMAR010000002.1"/>
</dbReference>
<sequence length="283" mass="30556">MTRTLQAAPANAEQVKAWDGEEGAYWAEHADRYDRALRGYLTPFFEAAAVGPADRVLDVGCGTGEISREAGRRAPRGSVLGVDLSTAMLRVARQRAEEAGLGHVRFEQADAQIHLFPEGGFDLVVSRTGTMFFGDLDAAFRNLARATRPDGRLVQLVWQPAVRNEWFLTLTTALAAGRDLPGPPPGAPGPFALSEPDRVRALLTGAGFTGLGFEPFAAPMHFGTDADDAHRFVVGQLGWMLEGLDDTGRARALDDLHAALRARETPEGVLLPSATWLITATRR</sequence>
<dbReference type="SUPFAM" id="SSF53335">
    <property type="entry name" value="S-adenosyl-L-methionine-dependent methyltransferases"/>
    <property type="match status" value="1"/>
</dbReference>
<evidence type="ECO:0000256" key="2">
    <source>
        <dbReference type="ARBA" id="ARBA00022679"/>
    </source>
</evidence>
<dbReference type="InterPro" id="IPR041698">
    <property type="entry name" value="Methyltransf_25"/>
</dbReference>
<dbReference type="GO" id="GO:0032259">
    <property type="term" value="P:methylation"/>
    <property type="evidence" value="ECO:0007669"/>
    <property type="project" value="UniProtKB-KW"/>
</dbReference>
<keyword evidence="6" id="KW-1185">Reference proteome</keyword>
<keyword evidence="2 5" id="KW-0808">Transferase</keyword>
<keyword evidence="3" id="KW-0949">S-adenosyl-L-methionine</keyword>
<evidence type="ECO:0000256" key="3">
    <source>
        <dbReference type="ARBA" id="ARBA00022691"/>
    </source>
</evidence>
<evidence type="ECO:0000313" key="6">
    <source>
        <dbReference type="Proteomes" id="UP001589703"/>
    </source>
</evidence>
<protein>
    <submittedName>
        <fullName evidence="5">Class I SAM-dependent methyltransferase</fullName>
        <ecNumber evidence="5">2.1.1.-</ecNumber>
    </submittedName>
</protein>
<keyword evidence="1 5" id="KW-0489">Methyltransferase</keyword>
<dbReference type="CDD" id="cd02440">
    <property type="entry name" value="AdoMet_MTases"/>
    <property type="match status" value="1"/>
</dbReference>
<dbReference type="Gene3D" id="3.40.50.150">
    <property type="entry name" value="Vaccinia Virus protein VP39"/>
    <property type="match status" value="1"/>
</dbReference>
<evidence type="ECO:0000313" key="5">
    <source>
        <dbReference type="EMBL" id="MFB9734235.1"/>
    </source>
</evidence>
<comment type="caution">
    <text evidence="5">The sequence shown here is derived from an EMBL/GenBank/DDBJ whole genome shotgun (WGS) entry which is preliminary data.</text>
</comment>
<evidence type="ECO:0000259" key="4">
    <source>
        <dbReference type="Pfam" id="PF13649"/>
    </source>
</evidence>
<feature type="domain" description="Methyltransferase" evidence="4">
    <location>
        <begin position="56"/>
        <end position="151"/>
    </location>
</feature>
<name>A0ABV5V932_9ACTN</name>
<dbReference type="EC" id="2.1.1.-" evidence="5"/>
<dbReference type="GO" id="GO:0008168">
    <property type="term" value="F:methyltransferase activity"/>
    <property type="evidence" value="ECO:0007669"/>
    <property type="project" value="UniProtKB-KW"/>
</dbReference>
<reference evidence="5 6" key="1">
    <citation type="submission" date="2024-09" db="EMBL/GenBank/DDBJ databases">
        <authorList>
            <person name="Sun Q."/>
            <person name="Mori K."/>
        </authorList>
    </citation>
    <scope>NUCLEOTIDE SEQUENCE [LARGE SCALE GENOMIC DNA]</scope>
    <source>
        <strain evidence="5 6">JCM 10918</strain>
    </source>
</reference>
<gene>
    <name evidence="5" type="ORF">ACFFRO_03610</name>
</gene>
<dbReference type="Proteomes" id="UP001589703">
    <property type="component" value="Unassembled WGS sequence"/>
</dbReference>
<dbReference type="PANTHER" id="PTHR43464">
    <property type="entry name" value="METHYLTRANSFERASE"/>
    <property type="match status" value="1"/>
</dbReference>
<evidence type="ECO:0000256" key="1">
    <source>
        <dbReference type="ARBA" id="ARBA00022603"/>
    </source>
</evidence>